<dbReference type="GeneID" id="71993786"/>
<protein>
    <submittedName>
        <fullName evidence="1">Uncharacterized protein</fullName>
    </submittedName>
</protein>
<dbReference type="OMA" id="NARAWYS"/>
<dbReference type="RefSeq" id="XP_047769114.1">
    <property type="nucleotide sequence ID" value="XM_047913056.1"/>
</dbReference>
<proteinExistence type="predicted"/>
<name>A0A9Q8PLQ2_PASFU</name>
<dbReference type="AlphaFoldDB" id="A0A9Q8PLQ2"/>
<keyword evidence="2" id="KW-1185">Reference proteome</keyword>
<sequence>MTSIFPARSEISFDSRLTTLKSAPAPLLPPGKSWDPALTDKISTLYLHPALEALLHILNLDLPSSHFLVRHMQSSPEHTAMYLHGILHRIEGDMDNARAWYSDVSESEVFARIWGEASEDEKGEVSDVEKKVPPQSKARDFLDGVEGLIKKGAGSREELESESRREVEGVLKFCMDKFGTERREDASKVWVQPSKEISEKGQDMVIGGEGIRQF</sequence>
<evidence type="ECO:0000313" key="1">
    <source>
        <dbReference type="EMBL" id="UJO24748.1"/>
    </source>
</evidence>
<reference evidence="1" key="1">
    <citation type="submission" date="2021-12" db="EMBL/GenBank/DDBJ databases">
        <authorList>
            <person name="Zaccaron A."/>
            <person name="Stergiopoulos I."/>
        </authorList>
    </citation>
    <scope>NUCLEOTIDE SEQUENCE</scope>
    <source>
        <strain evidence="1">Race5_Kim</strain>
    </source>
</reference>
<accession>A0A9Q8PLQ2</accession>
<dbReference type="KEGG" id="ffu:CLAFUR5_13908"/>
<evidence type="ECO:0000313" key="2">
    <source>
        <dbReference type="Proteomes" id="UP000756132"/>
    </source>
</evidence>
<organism evidence="1 2">
    <name type="scientific">Passalora fulva</name>
    <name type="common">Tomato leaf mold</name>
    <name type="synonym">Cladosporium fulvum</name>
    <dbReference type="NCBI Taxonomy" id="5499"/>
    <lineage>
        <taxon>Eukaryota</taxon>
        <taxon>Fungi</taxon>
        <taxon>Dikarya</taxon>
        <taxon>Ascomycota</taxon>
        <taxon>Pezizomycotina</taxon>
        <taxon>Dothideomycetes</taxon>
        <taxon>Dothideomycetidae</taxon>
        <taxon>Mycosphaerellales</taxon>
        <taxon>Mycosphaerellaceae</taxon>
        <taxon>Fulvia</taxon>
    </lineage>
</organism>
<dbReference type="OrthoDB" id="2306919at2759"/>
<reference evidence="1" key="2">
    <citation type="journal article" date="2022" name="Microb. Genom.">
        <title>A chromosome-scale genome assembly of the tomato pathogen Cladosporium fulvum reveals a compartmentalized genome architecture and the presence of a dispensable chromosome.</title>
        <authorList>
            <person name="Zaccaron A.Z."/>
            <person name="Chen L.H."/>
            <person name="Samaras A."/>
            <person name="Stergiopoulos I."/>
        </authorList>
    </citation>
    <scope>NUCLEOTIDE SEQUENCE</scope>
    <source>
        <strain evidence="1">Race5_Kim</strain>
    </source>
</reference>
<gene>
    <name evidence="1" type="ORF">CLAFUR5_13908</name>
</gene>
<dbReference type="Proteomes" id="UP000756132">
    <property type="component" value="Chromosome 12"/>
</dbReference>
<dbReference type="EMBL" id="CP090174">
    <property type="protein sequence ID" value="UJO24748.1"/>
    <property type="molecule type" value="Genomic_DNA"/>
</dbReference>